<dbReference type="InterPro" id="IPR025641">
    <property type="entry name" value="DUF4340"/>
</dbReference>
<comment type="caution">
    <text evidence="3">The sequence shown here is derived from an EMBL/GenBank/DDBJ whole genome shotgun (WGS) entry which is preliminary data.</text>
</comment>
<accession>A0ABS5QGU6</accession>
<dbReference type="EMBL" id="JAHCDA010000003">
    <property type="protein sequence ID" value="MBS7812814.1"/>
    <property type="molecule type" value="Genomic_DNA"/>
</dbReference>
<keyword evidence="4" id="KW-1185">Reference proteome</keyword>
<dbReference type="Proteomes" id="UP000766336">
    <property type="component" value="Unassembled WGS sequence"/>
</dbReference>
<evidence type="ECO:0000256" key="1">
    <source>
        <dbReference type="SAM" id="MobiDB-lite"/>
    </source>
</evidence>
<name>A0ABS5QGU6_9PROT</name>
<feature type="domain" description="DUF4340" evidence="2">
    <location>
        <begin position="71"/>
        <end position="253"/>
    </location>
</feature>
<protein>
    <submittedName>
        <fullName evidence="3">DUF4340 domain-containing protein</fullName>
    </submittedName>
</protein>
<feature type="compositionally biased region" description="Low complexity" evidence="1">
    <location>
        <begin position="333"/>
        <end position="360"/>
    </location>
</feature>
<evidence type="ECO:0000313" key="3">
    <source>
        <dbReference type="EMBL" id="MBS7812814.1"/>
    </source>
</evidence>
<evidence type="ECO:0000313" key="4">
    <source>
        <dbReference type="Proteomes" id="UP000766336"/>
    </source>
</evidence>
<evidence type="ECO:0000259" key="2">
    <source>
        <dbReference type="Pfam" id="PF14238"/>
    </source>
</evidence>
<sequence>MGRRGLLLLGGAAVATLGGAYLLKPQNEAEGVFVPGTLAFPGLAARLSEARRIELVRHGQATTLLRDGDTWRIEQASGYAARGERVHELLAGLTELRLVEERTSDAGRQAAIGVDDPRNEGSTATLLRVLDGQGTAIAELVLGRRRVRTQGNVPEAIYVRRPSEQKSWLAEGRMVADADPQLWINRDIASLAPDRLRRVEIARRGESPLVLARAGEVDAPLEIVTPEDHPVADRTSLDEVGRAFDLLTLVEVRRAAEAPGEALGETRFAYTDGLTIIASPQREEQVLWVKLRAEGDSDEAKEFQARWDGWAYQLGIWKEKALIPRLEDLLPQAPANSDPDVDPSAAPPAAEAPANEAPAAAPAPSP</sequence>
<organism evidence="3 4">
    <name type="scientific">Roseococcus pinisoli</name>
    <dbReference type="NCBI Taxonomy" id="2835040"/>
    <lineage>
        <taxon>Bacteria</taxon>
        <taxon>Pseudomonadati</taxon>
        <taxon>Pseudomonadota</taxon>
        <taxon>Alphaproteobacteria</taxon>
        <taxon>Acetobacterales</taxon>
        <taxon>Roseomonadaceae</taxon>
        <taxon>Roseococcus</taxon>
    </lineage>
</organism>
<dbReference type="Pfam" id="PF14238">
    <property type="entry name" value="DUF4340"/>
    <property type="match status" value="1"/>
</dbReference>
<feature type="region of interest" description="Disordered" evidence="1">
    <location>
        <begin position="331"/>
        <end position="366"/>
    </location>
</feature>
<reference evidence="3 4" key="1">
    <citation type="submission" date="2021-05" db="EMBL/GenBank/DDBJ databases">
        <title>Roseococcus sp. XZZS9, whole genome shotgun sequencing project.</title>
        <authorList>
            <person name="Zhao G."/>
            <person name="Shen L."/>
        </authorList>
    </citation>
    <scope>NUCLEOTIDE SEQUENCE [LARGE SCALE GENOMIC DNA]</scope>
    <source>
        <strain evidence="3 4">XZZS9</strain>
    </source>
</reference>
<gene>
    <name evidence="3" type="ORF">KHU32_17830</name>
</gene>
<proteinExistence type="predicted"/>